<evidence type="ECO:0000313" key="5">
    <source>
        <dbReference type="EMBL" id="MFC4627312.1"/>
    </source>
</evidence>
<sequence>MDAAPIGAVDAVEETSAMFTVSRDVLGPGSQFERHSHQEDQVAWLVSGSVELEVLGERWHLRRDHLMWIPAGTMHEMVFPEGAEIISLYVDPLLRPEGDWATPRTLESDPLVGALMLHLTEGVPTPRRRALCRRLLAEVLGDLAVVRDVVALPRDPRARAVAARLLEDPADGRELEAWASELGVSTKTLARAFVHGTGSTFRDWRVHARLHAATRHLAEGAPVQDAAHQVGYTSVSSFIAAFRRRFGVTPARYAADLSRPTPGATSEP</sequence>
<dbReference type="InterPro" id="IPR020449">
    <property type="entry name" value="Tscrpt_reg_AraC-type_HTH"/>
</dbReference>
<dbReference type="PANTHER" id="PTHR11019:SF199">
    <property type="entry name" value="HTH-TYPE TRANSCRIPTIONAL REGULATOR NIMR"/>
    <property type="match status" value="1"/>
</dbReference>
<name>A0ABV9HC29_9MICO</name>
<dbReference type="PRINTS" id="PR00032">
    <property type="entry name" value="HTHARAC"/>
</dbReference>
<dbReference type="RefSeq" id="WP_377132330.1">
    <property type="nucleotide sequence ID" value="NZ_JBHSFI010000002.1"/>
</dbReference>
<dbReference type="InterPro" id="IPR014710">
    <property type="entry name" value="RmlC-like_jellyroll"/>
</dbReference>
<dbReference type="PANTHER" id="PTHR11019">
    <property type="entry name" value="HTH-TYPE TRANSCRIPTIONAL REGULATOR NIMR"/>
    <property type="match status" value="1"/>
</dbReference>
<keyword evidence="6" id="KW-1185">Reference proteome</keyword>
<dbReference type="InterPro" id="IPR018062">
    <property type="entry name" value="HTH_AraC-typ_CS"/>
</dbReference>
<dbReference type="Pfam" id="PF12833">
    <property type="entry name" value="HTH_18"/>
    <property type="match status" value="1"/>
</dbReference>
<gene>
    <name evidence="5" type="ORF">ACFO6V_03645</name>
</gene>
<proteinExistence type="predicted"/>
<comment type="caution">
    <text evidence="5">The sequence shown here is derived from an EMBL/GenBank/DDBJ whole genome shotgun (WGS) entry which is preliminary data.</text>
</comment>
<protein>
    <submittedName>
        <fullName evidence="5">Helix-turn-helix domain-containing protein</fullName>
    </submittedName>
</protein>
<evidence type="ECO:0000256" key="3">
    <source>
        <dbReference type="ARBA" id="ARBA00023163"/>
    </source>
</evidence>
<evidence type="ECO:0000313" key="6">
    <source>
        <dbReference type="Proteomes" id="UP001596011"/>
    </source>
</evidence>
<dbReference type="Gene3D" id="1.10.10.60">
    <property type="entry name" value="Homeodomain-like"/>
    <property type="match status" value="1"/>
</dbReference>
<keyword evidence="1" id="KW-0805">Transcription regulation</keyword>
<dbReference type="SUPFAM" id="SSF46689">
    <property type="entry name" value="Homeodomain-like"/>
    <property type="match status" value="1"/>
</dbReference>
<dbReference type="SMART" id="SM00342">
    <property type="entry name" value="HTH_ARAC"/>
    <property type="match status" value="1"/>
</dbReference>
<dbReference type="PROSITE" id="PS00041">
    <property type="entry name" value="HTH_ARAC_FAMILY_1"/>
    <property type="match status" value="1"/>
</dbReference>
<dbReference type="SUPFAM" id="SSF51182">
    <property type="entry name" value="RmlC-like cupins"/>
    <property type="match status" value="1"/>
</dbReference>
<feature type="domain" description="HTH araC/xylS-type" evidence="4">
    <location>
        <begin position="159"/>
        <end position="256"/>
    </location>
</feature>
<reference evidence="6" key="1">
    <citation type="journal article" date="2019" name="Int. J. Syst. Evol. Microbiol.">
        <title>The Global Catalogue of Microorganisms (GCM) 10K type strain sequencing project: providing services to taxonomists for standard genome sequencing and annotation.</title>
        <authorList>
            <consortium name="The Broad Institute Genomics Platform"/>
            <consortium name="The Broad Institute Genome Sequencing Center for Infectious Disease"/>
            <person name="Wu L."/>
            <person name="Ma J."/>
        </authorList>
    </citation>
    <scope>NUCLEOTIDE SEQUENCE [LARGE SCALE GENOMIC DNA]</scope>
    <source>
        <strain evidence="6">CCUG 42722</strain>
    </source>
</reference>
<dbReference type="InterPro" id="IPR011051">
    <property type="entry name" value="RmlC_Cupin_sf"/>
</dbReference>
<evidence type="ECO:0000256" key="1">
    <source>
        <dbReference type="ARBA" id="ARBA00023015"/>
    </source>
</evidence>
<dbReference type="PROSITE" id="PS01124">
    <property type="entry name" value="HTH_ARAC_FAMILY_2"/>
    <property type="match status" value="1"/>
</dbReference>
<dbReference type="InterPro" id="IPR013096">
    <property type="entry name" value="Cupin_2"/>
</dbReference>
<dbReference type="EMBL" id="JBHSFI010000002">
    <property type="protein sequence ID" value="MFC4627312.1"/>
    <property type="molecule type" value="Genomic_DNA"/>
</dbReference>
<dbReference type="InterPro" id="IPR018060">
    <property type="entry name" value="HTH_AraC"/>
</dbReference>
<evidence type="ECO:0000256" key="2">
    <source>
        <dbReference type="ARBA" id="ARBA00023125"/>
    </source>
</evidence>
<dbReference type="Pfam" id="PF07883">
    <property type="entry name" value="Cupin_2"/>
    <property type="match status" value="1"/>
</dbReference>
<keyword evidence="3" id="KW-0804">Transcription</keyword>
<dbReference type="InterPro" id="IPR009057">
    <property type="entry name" value="Homeodomain-like_sf"/>
</dbReference>
<dbReference type="Gene3D" id="2.60.120.10">
    <property type="entry name" value="Jelly Rolls"/>
    <property type="match status" value="1"/>
</dbReference>
<evidence type="ECO:0000259" key="4">
    <source>
        <dbReference type="PROSITE" id="PS01124"/>
    </source>
</evidence>
<organism evidence="5 6">
    <name type="scientific">Promicromonospora alba</name>
    <dbReference type="NCBI Taxonomy" id="1616110"/>
    <lineage>
        <taxon>Bacteria</taxon>
        <taxon>Bacillati</taxon>
        <taxon>Actinomycetota</taxon>
        <taxon>Actinomycetes</taxon>
        <taxon>Micrococcales</taxon>
        <taxon>Promicromonosporaceae</taxon>
        <taxon>Promicromonospora</taxon>
    </lineage>
</organism>
<accession>A0ABV9HC29</accession>
<keyword evidence="2" id="KW-0238">DNA-binding</keyword>
<dbReference type="Proteomes" id="UP001596011">
    <property type="component" value="Unassembled WGS sequence"/>
</dbReference>